<protein>
    <submittedName>
        <fullName evidence="3">N-acetylmuramoyl-L-alanine amidase</fullName>
    </submittedName>
</protein>
<dbReference type="Gene3D" id="3.40.630.40">
    <property type="entry name" value="Zn-dependent exopeptidases"/>
    <property type="match status" value="1"/>
</dbReference>
<feature type="domain" description="MurNAc-LAA" evidence="2">
    <location>
        <begin position="233"/>
        <end position="358"/>
    </location>
</feature>
<dbReference type="Proteomes" id="UP000555552">
    <property type="component" value="Unassembled WGS sequence"/>
</dbReference>
<dbReference type="GO" id="GO:0008745">
    <property type="term" value="F:N-acetylmuramoyl-L-alanine amidase activity"/>
    <property type="evidence" value="ECO:0007669"/>
    <property type="project" value="InterPro"/>
</dbReference>
<dbReference type="GO" id="GO:0030288">
    <property type="term" value="C:outer membrane-bounded periplasmic space"/>
    <property type="evidence" value="ECO:0007669"/>
    <property type="project" value="TreeGrafter"/>
</dbReference>
<sequence length="380" mass="40314">MLRRGDTGPRVVGLREELARAGAPAGADPEEDVFDDALERVVRAFQQERGLRADGVVGPQTSRALDGARWRLGDRVLRFVPGHLLHGDDVTALQDRLLQLGLLDDRRDGRYGPRTEAGVRELQRSSGTAVDGVLGPETLAALRRLDRSVGGGDASGLRDLERTAQARRRASGRVVLLDPAHGGTDRGSVGHGLEEAEVVLDLAQRLEGRLAASGTTAVLSRGADQRPSAEERAELAESVAADVVLSLHCDALVPAGLDAGHALPPAAASGLATFSWGSATARSTEGARLAGLVHRELLARTGLADCRTHTWNTDLLRLTRMPAVRVEVGYLTSPDDAALVRDPAFRDRCAEALAVALHRFFLEEEDDVPTGLLPVVGAGA</sequence>
<dbReference type="PANTHER" id="PTHR30404:SF0">
    <property type="entry name" value="N-ACETYLMURAMOYL-L-ALANINE AMIDASE AMIC"/>
    <property type="match status" value="1"/>
</dbReference>
<organism evidence="3 4">
    <name type="scientific">Pseudokineococcus marinus</name>
    <dbReference type="NCBI Taxonomy" id="351215"/>
    <lineage>
        <taxon>Bacteria</taxon>
        <taxon>Bacillati</taxon>
        <taxon>Actinomycetota</taxon>
        <taxon>Actinomycetes</taxon>
        <taxon>Kineosporiales</taxon>
        <taxon>Kineosporiaceae</taxon>
        <taxon>Pseudokineococcus</taxon>
    </lineage>
</organism>
<keyword evidence="4" id="KW-1185">Reference proteome</keyword>
<accession>A0A849BLH8</accession>
<proteinExistence type="predicted"/>
<evidence type="ECO:0000313" key="3">
    <source>
        <dbReference type="EMBL" id="NNH24050.1"/>
    </source>
</evidence>
<dbReference type="CDD" id="cd02696">
    <property type="entry name" value="MurNAc-LAA"/>
    <property type="match status" value="1"/>
</dbReference>
<dbReference type="InterPro" id="IPR002508">
    <property type="entry name" value="MurNAc-LAA_cat"/>
</dbReference>
<dbReference type="InterPro" id="IPR036366">
    <property type="entry name" value="PGBDSf"/>
</dbReference>
<dbReference type="PANTHER" id="PTHR30404">
    <property type="entry name" value="N-ACETYLMURAMOYL-L-ALANINE AMIDASE"/>
    <property type="match status" value="1"/>
</dbReference>
<dbReference type="GO" id="GO:0009253">
    <property type="term" value="P:peptidoglycan catabolic process"/>
    <property type="evidence" value="ECO:0007669"/>
    <property type="project" value="InterPro"/>
</dbReference>
<dbReference type="InterPro" id="IPR036365">
    <property type="entry name" value="PGBD-like_sf"/>
</dbReference>
<dbReference type="SUPFAM" id="SSF53187">
    <property type="entry name" value="Zn-dependent exopeptidases"/>
    <property type="match status" value="1"/>
</dbReference>
<keyword evidence="1" id="KW-0378">Hydrolase</keyword>
<comment type="caution">
    <text evidence="3">The sequence shown here is derived from an EMBL/GenBank/DDBJ whole genome shotgun (WGS) entry which is preliminary data.</text>
</comment>
<dbReference type="EMBL" id="JABEMA010000248">
    <property type="protein sequence ID" value="NNH24050.1"/>
    <property type="molecule type" value="Genomic_DNA"/>
</dbReference>
<dbReference type="Pfam" id="PF01471">
    <property type="entry name" value="PG_binding_1"/>
    <property type="match status" value="2"/>
</dbReference>
<name>A0A849BLH8_9ACTN</name>
<reference evidence="3 4" key="1">
    <citation type="submission" date="2020-05" db="EMBL/GenBank/DDBJ databases">
        <title>MicrobeNet Type strains.</title>
        <authorList>
            <person name="Nicholson A.C."/>
        </authorList>
    </citation>
    <scope>NUCLEOTIDE SEQUENCE [LARGE SCALE GENOMIC DNA]</scope>
    <source>
        <strain evidence="3 4">JCM 14547</strain>
    </source>
</reference>
<evidence type="ECO:0000313" key="4">
    <source>
        <dbReference type="Proteomes" id="UP000555552"/>
    </source>
</evidence>
<gene>
    <name evidence="3" type="ORF">HLB09_13315</name>
</gene>
<dbReference type="Pfam" id="PF01520">
    <property type="entry name" value="Amidase_3"/>
    <property type="match status" value="1"/>
</dbReference>
<dbReference type="InterPro" id="IPR050695">
    <property type="entry name" value="N-acetylmuramoyl_amidase_3"/>
</dbReference>
<dbReference type="AlphaFoldDB" id="A0A849BLH8"/>
<dbReference type="SMART" id="SM00646">
    <property type="entry name" value="Ami_3"/>
    <property type="match status" value="1"/>
</dbReference>
<dbReference type="SUPFAM" id="SSF47090">
    <property type="entry name" value="PGBD-like"/>
    <property type="match status" value="2"/>
</dbReference>
<dbReference type="Gene3D" id="1.10.101.10">
    <property type="entry name" value="PGBD-like superfamily/PGBD"/>
    <property type="match status" value="2"/>
</dbReference>
<evidence type="ECO:0000259" key="2">
    <source>
        <dbReference type="SMART" id="SM00646"/>
    </source>
</evidence>
<evidence type="ECO:0000256" key="1">
    <source>
        <dbReference type="ARBA" id="ARBA00022801"/>
    </source>
</evidence>
<dbReference type="InterPro" id="IPR002477">
    <property type="entry name" value="Peptidoglycan-bd-like"/>
</dbReference>